<dbReference type="EMBL" id="ACYG01000025">
    <property type="protein sequence ID" value="EEV17425.1"/>
    <property type="molecule type" value="Genomic_DNA"/>
</dbReference>
<sequence>MTSVRKALLAALRADMVKFHCEFASHKGSLYANSLASALF</sequence>
<evidence type="ECO:0000313" key="1">
    <source>
        <dbReference type="EMBL" id="EEV17425.1"/>
    </source>
</evidence>
<comment type="caution">
    <text evidence="1">The sequence shown here is derived from an EMBL/GenBank/DDBJ whole genome shotgun (WGS) entry which is preliminary data.</text>
</comment>
<name>C8PI35_9BACT</name>
<proteinExistence type="predicted"/>
<organism evidence="1 2">
    <name type="scientific">Campylobacter gracilis RM3268</name>
    <dbReference type="NCBI Taxonomy" id="553220"/>
    <lineage>
        <taxon>Bacteria</taxon>
        <taxon>Pseudomonadati</taxon>
        <taxon>Campylobacterota</taxon>
        <taxon>Epsilonproteobacteria</taxon>
        <taxon>Campylobacterales</taxon>
        <taxon>Campylobacteraceae</taxon>
        <taxon>Campylobacter</taxon>
    </lineage>
</organism>
<evidence type="ECO:0000313" key="2">
    <source>
        <dbReference type="Proteomes" id="UP000005709"/>
    </source>
</evidence>
<reference evidence="1 2" key="1">
    <citation type="submission" date="2009-07" db="EMBL/GenBank/DDBJ databases">
        <authorList>
            <person name="Madupu R."/>
            <person name="Sebastian Y."/>
            <person name="Durkin A.S."/>
            <person name="Torralba M."/>
            <person name="Methe B."/>
            <person name="Sutton G.G."/>
            <person name="Strausberg R.L."/>
            <person name="Nelson K.E."/>
        </authorList>
    </citation>
    <scope>NUCLEOTIDE SEQUENCE [LARGE SCALE GENOMIC DNA]</scope>
    <source>
        <strain evidence="1 2">RM3268</strain>
    </source>
</reference>
<protein>
    <submittedName>
        <fullName evidence="1">Uncharacterized protein</fullName>
    </submittedName>
</protein>
<gene>
    <name evidence="1" type="ORF">CAMGR0001_0016</name>
</gene>
<dbReference type="Proteomes" id="UP000005709">
    <property type="component" value="Unassembled WGS sequence"/>
</dbReference>
<dbReference type="AlphaFoldDB" id="C8PI35"/>
<accession>C8PI35</accession>
<keyword evidence="2" id="KW-1185">Reference proteome</keyword>